<accession>X6P3L3</accession>
<proteinExistence type="predicted"/>
<evidence type="ECO:0000313" key="1">
    <source>
        <dbReference type="EMBL" id="ETO32162.1"/>
    </source>
</evidence>
<gene>
    <name evidence="1" type="ORF">RFI_04955</name>
</gene>
<feature type="non-terminal residue" evidence="1">
    <location>
        <position position="167"/>
    </location>
</feature>
<dbReference type="AlphaFoldDB" id="X6P3L3"/>
<reference evidence="1 2" key="1">
    <citation type="journal article" date="2013" name="Curr. Biol.">
        <title>The Genome of the Foraminiferan Reticulomyxa filosa.</title>
        <authorList>
            <person name="Glockner G."/>
            <person name="Hulsmann N."/>
            <person name="Schleicher M."/>
            <person name="Noegel A.A."/>
            <person name="Eichinger L."/>
            <person name="Gallinger C."/>
            <person name="Pawlowski J."/>
            <person name="Sierra R."/>
            <person name="Euteneuer U."/>
            <person name="Pillet L."/>
            <person name="Moustafa A."/>
            <person name="Platzer M."/>
            <person name="Groth M."/>
            <person name="Szafranski K."/>
            <person name="Schliwa M."/>
        </authorList>
    </citation>
    <scope>NUCLEOTIDE SEQUENCE [LARGE SCALE GENOMIC DNA]</scope>
</reference>
<dbReference type="Proteomes" id="UP000023152">
    <property type="component" value="Unassembled WGS sequence"/>
</dbReference>
<comment type="caution">
    <text evidence="1">The sequence shown here is derived from an EMBL/GenBank/DDBJ whole genome shotgun (WGS) entry which is preliminary data.</text>
</comment>
<name>X6P3L3_RETFI</name>
<organism evidence="1 2">
    <name type="scientific">Reticulomyxa filosa</name>
    <dbReference type="NCBI Taxonomy" id="46433"/>
    <lineage>
        <taxon>Eukaryota</taxon>
        <taxon>Sar</taxon>
        <taxon>Rhizaria</taxon>
        <taxon>Retaria</taxon>
        <taxon>Foraminifera</taxon>
        <taxon>Monothalamids</taxon>
        <taxon>Reticulomyxidae</taxon>
        <taxon>Reticulomyxa</taxon>
    </lineage>
</organism>
<dbReference type="EMBL" id="ASPP01004437">
    <property type="protein sequence ID" value="ETO32162.1"/>
    <property type="molecule type" value="Genomic_DNA"/>
</dbReference>
<evidence type="ECO:0000313" key="2">
    <source>
        <dbReference type="Proteomes" id="UP000023152"/>
    </source>
</evidence>
<protein>
    <submittedName>
        <fullName evidence="1">Uncharacterized protein</fullName>
    </submittedName>
</protein>
<keyword evidence="2" id="KW-1185">Reference proteome</keyword>
<sequence>MEYLMGADCYHGLYIQPMSQVIMFLFFNGNKNKGNLKKIHYKLFIRNSSNIWIGNEYIAFGYKRKEEVDKIRQTKTQQIASAIRLQEWSFVWKKLKQATEIIQRCNEYQTWVDIMLQKLQEKKKVEIRGHSGLELIIESEDKFKEFAANELFMDMEKFEDVGGVSTK</sequence>